<comment type="caution">
    <text evidence="2">The sequence shown here is derived from an EMBL/GenBank/DDBJ whole genome shotgun (WGS) entry which is preliminary data.</text>
</comment>
<dbReference type="Pfam" id="PF04051">
    <property type="entry name" value="TRAPP"/>
    <property type="match status" value="1"/>
</dbReference>
<dbReference type="GO" id="GO:0030008">
    <property type="term" value="C:TRAPP complex"/>
    <property type="evidence" value="ECO:0007669"/>
    <property type="project" value="TreeGrafter"/>
</dbReference>
<dbReference type="GO" id="GO:0005801">
    <property type="term" value="C:cis-Golgi network"/>
    <property type="evidence" value="ECO:0007669"/>
    <property type="project" value="TreeGrafter"/>
</dbReference>
<proteinExistence type="inferred from homology"/>
<dbReference type="EMBL" id="JASFZW010000006">
    <property type="protein sequence ID" value="KAK2077771.1"/>
    <property type="molecule type" value="Genomic_DNA"/>
</dbReference>
<dbReference type="InterPro" id="IPR037992">
    <property type="entry name" value="TRAPPC6/Trs33"/>
</dbReference>
<dbReference type="SUPFAM" id="SSF111126">
    <property type="entry name" value="Ligand-binding domain in the NO signalling and Golgi transport"/>
    <property type="match status" value="1"/>
</dbReference>
<dbReference type="PANTHER" id="PTHR12817">
    <property type="entry name" value="TRAFFICKING PROTEIN PARTICLE COMPLEX SUBUNIT 6B"/>
    <property type="match status" value="1"/>
</dbReference>
<evidence type="ECO:0000313" key="3">
    <source>
        <dbReference type="Proteomes" id="UP001255856"/>
    </source>
</evidence>
<sequence>MAQAIGKRVGMALAARISLDHGPISEPLDIIKFLCKDFWNEVFGKSVDNLRTNHRGTFVLRDVHFAWLSGLHPPQTTRSDGGAPETAPGPTRAELARPYLWLPCAVLAGALSALGLEVASVTADASGLPQIDFTINLLLAAAAGAGSSSVQA</sequence>
<name>A0AAD9IHL2_PROWI</name>
<evidence type="ECO:0000313" key="2">
    <source>
        <dbReference type="EMBL" id="KAK2077771.1"/>
    </source>
</evidence>
<evidence type="ECO:0000256" key="1">
    <source>
        <dbReference type="ARBA" id="ARBA00006218"/>
    </source>
</evidence>
<dbReference type="Proteomes" id="UP001255856">
    <property type="component" value="Unassembled WGS sequence"/>
</dbReference>
<dbReference type="AlphaFoldDB" id="A0AAD9IHL2"/>
<protein>
    <recommendedName>
        <fullName evidence="4">Trafficking protein particle complex subunit 6B</fullName>
    </recommendedName>
</protein>
<dbReference type="Gene3D" id="3.30.1380.20">
    <property type="entry name" value="Trafficking protein particle complex subunit 3"/>
    <property type="match status" value="1"/>
</dbReference>
<dbReference type="CDD" id="cd14944">
    <property type="entry name" value="TRAPPC6A_Trs33"/>
    <property type="match status" value="1"/>
</dbReference>
<comment type="similarity">
    <text evidence="1">Belongs to the TRAPP small subunits family. BET3 subfamily.</text>
</comment>
<reference evidence="2" key="1">
    <citation type="submission" date="2021-01" db="EMBL/GenBank/DDBJ databases">
        <authorList>
            <person name="Eckstrom K.M.E."/>
        </authorList>
    </citation>
    <scope>NUCLEOTIDE SEQUENCE</scope>
    <source>
        <strain evidence="2">UVCC 0001</strain>
    </source>
</reference>
<keyword evidence="3" id="KW-1185">Reference proteome</keyword>
<dbReference type="InterPro" id="IPR007194">
    <property type="entry name" value="TRAPP_component"/>
</dbReference>
<dbReference type="GO" id="GO:0005802">
    <property type="term" value="C:trans-Golgi network"/>
    <property type="evidence" value="ECO:0007669"/>
    <property type="project" value="TreeGrafter"/>
</dbReference>
<organism evidence="2 3">
    <name type="scientific">Prototheca wickerhamii</name>
    <dbReference type="NCBI Taxonomy" id="3111"/>
    <lineage>
        <taxon>Eukaryota</taxon>
        <taxon>Viridiplantae</taxon>
        <taxon>Chlorophyta</taxon>
        <taxon>core chlorophytes</taxon>
        <taxon>Trebouxiophyceae</taxon>
        <taxon>Chlorellales</taxon>
        <taxon>Chlorellaceae</taxon>
        <taxon>Prototheca</taxon>
    </lineage>
</organism>
<gene>
    <name evidence="2" type="ORF">QBZ16_004619</name>
</gene>
<dbReference type="GO" id="GO:0006888">
    <property type="term" value="P:endoplasmic reticulum to Golgi vesicle-mediated transport"/>
    <property type="evidence" value="ECO:0007669"/>
    <property type="project" value="TreeGrafter"/>
</dbReference>
<dbReference type="InterPro" id="IPR024096">
    <property type="entry name" value="NO_sig/Golgi_transp_ligand-bd"/>
</dbReference>
<dbReference type="PANTHER" id="PTHR12817:SF0">
    <property type="entry name" value="GEO08327P1"/>
    <property type="match status" value="1"/>
</dbReference>
<evidence type="ECO:0008006" key="4">
    <source>
        <dbReference type="Google" id="ProtNLM"/>
    </source>
</evidence>
<accession>A0AAD9IHL2</accession>